<dbReference type="Gene3D" id="3.40.50.300">
    <property type="entry name" value="P-loop containing nucleotide triphosphate hydrolases"/>
    <property type="match status" value="1"/>
</dbReference>
<dbReference type="InterPro" id="IPR008145">
    <property type="entry name" value="GK/Ca_channel_bsu"/>
</dbReference>
<dbReference type="Pfam" id="PF00625">
    <property type="entry name" value="Guanylate_kin"/>
    <property type="match status" value="1"/>
</dbReference>
<evidence type="ECO:0000256" key="4">
    <source>
        <dbReference type="ARBA" id="ARBA00022679"/>
    </source>
</evidence>
<dbReference type="Proteomes" id="UP000636891">
    <property type="component" value="Unassembled WGS sequence"/>
</dbReference>
<feature type="binding site" evidence="9">
    <location>
        <begin position="13"/>
        <end position="20"/>
    </location>
    <ligand>
        <name>ATP</name>
        <dbReference type="ChEBI" id="CHEBI:30616"/>
    </ligand>
</feature>
<organism evidence="11 12">
    <name type="scientific">Alistipes hominis</name>
    <dbReference type="NCBI Taxonomy" id="2763015"/>
    <lineage>
        <taxon>Bacteria</taxon>
        <taxon>Pseudomonadati</taxon>
        <taxon>Bacteroidota</taxon>
        <taxon>Bacteroidia</taxon>
        <taxon>Bacteroidales</taxon>
        <taxon>Rikenellaceae</taxon>
        <taxon>Alistipes</taxon>
    </lineage>
</organism>
<evidence type="ECO:0000256" key="8">
    <source>
        <dbReference type="ARBA" id="ARBA00030128"/>
    </source>
</evidence>
<sequence>MQTVSGKVLIFSAPSGSGKSTIIGRLLERFPQLEFSISATSRAPRGTEADGREYYFLSNDDFKARAAAGEFVEWEEVYAGTCYGTLRSELKRIWDKGHVIVFDVDVKGGVNLKRIFGAQALSVFVMPPSVDELQRRLEGRGTDSPETIARRVAKAEQELAFAPQFDRVVVNDCLATAVAEAERITEAFIG</sequence>
<evidence type="ECO:0000256" key="9">
    <source>
        <dbReference type="HAMAP-Rule" id="MF_00328"/>
    </source>
</evidence>
<dbReference type="InterPro" id="IPR008144">
    <property type="entry name" value="Guanylate_kin-like_dom"/>
</dbReference>
<feature type="domain" description="Guanylate kinase-like" evidence="10">
    <location>
        <begin position="6"/>
        <end position="186"/>
    </location>
</feature>
<evidence type="ECO:0000259" key="10">
    <source>
        <dbReference type="PROSITE" id="PS50052"/>
    </source>
</evidence>
<keyword evidence="7 9" id="KW-0067">ATP-binding</keyword>
<evidence type="ECO:0000256" key="1">
    <source>
        <dbReference type="ARBA" id="ARBA00005790"/>
    </source>
</evidence>
<comment type="similarity">
    <text evidence="1 9">Belongs to the guanylate kinase family.</text>
</comment>
<proteinExistence type="inferred from homology"/>
<evidence type="ECO:0000313" key="12">
    <source>
        <dbReference type="Proteomes" id="UP000636891"/>
    </source>
</evidence>
<evidence type="ECO:0000256" key="7">
    <source>
        <dbReference type="ARBA" id="ARBA00022840"/>
    </source>
</evidence>
<keyword evidence="4 9" id="KW-0808">Transferase</keyword>
<dbReference type="Gene3D" id="3.30.63.10">
    <property type="entry name" value="Guanylate Kinase phosphate binding domain"/>
    <property type="match status" value="1"/>
</dbReference>
<evidence type="ECO:0000256" key="2">
    <source>
        <dbReference type="ARBA" id="ARBA00012961"/>
    </source>
</evidence>
<comment type="function">
    <text evidence="9">Essential for recycling GMP and indirectly, cGMP.</text>
</comment>
<dbReference type="InterPro" id="IPR017665">
    <property type="entry name" value="Guanylate_kinase"/>
</dbReference>
<dbReference type="PROSITE" id="PS00856">
    <property type="entry name" value="GUANYLATE_KINASE_1"/>
    <property type="match status" value="1"/>
</dbReference>
<accession>A0ABR7CQB9</accession>
<keyword evidence="12" id="KW-1185">Reference proteome</keyword>
<dbReference type="RefSeq" id="WP_101573422.1">
    <property type="nucleotide sequence ID" value="NZ_JACOOK010000005.1"/>
</dbReference>
<dbReference type="SUPFAM" id="SSF52540">
    <property type="entry name" value="P-loop containing nucleoside triphosphate hydrolases"/>
    <property type="match status" value="1"/>
</dbReference>
<evidence type="ECO:0000256" key="3">
    <source>
        <dbReference type="ARBA" id="ARBA00016296"/>
    </source>
</evidence>
<reference evidence="11 12" key="1">
    <citation type="submission" date="2020-08" db="EMBL/GenBank/DDBJ databases">
        <title>Genome public.</title>
        <authorList>
            <person name="Liu C."/>
            <person name="Sun Q."/>
        </authorList>
    </citation>
    <scope>NUCLEOTIDE SEQUENCE [LARGE SCALE GENOMIC DNA]</scope>
    <source>
        <strain evidence="11 12">New-7</strain>
    </source>
</reference>
<dbReference type="EC" id="2.7.4.8" evidence="2 9"/>
<comment type="caution">
    <text evidence="11">The sequence shown here is derived from an EMBL/GenBank/DDBJ whole genome shotgun (WGS) entry which is preliminary data.</text>
</comment>
<dbReference type="PROSITE" id="PS50052">
    <property type="entry name" value="GUANYLATE_KINASE_2"/>
    <property type="match status" value="1"/>
</dbReference>
<dbReference type="EMBL" id="JACOOK010000005">
    <property type="protein sequence ID" value="MBC5617400.1"/>
    <property type="molecule type" value="Genomic_DNA"/>
</dbReference>
<dbReference type="InterPro" id="IPR020590">
    <property type="entry name" value="Guanylate_kinase_CS"/>
</dbReference>
<keyword evidence="5 9" id="KW-0547">Nucleotide-binding</keyword>
<evidence type="ECO:0000313" key="11">
    <source>
        <dbReference type="EMBL" id="MBC5617400.1"/>
    </source>
</evidence>
<keyword evidence="6 9" id="KW-0418">Kinase</keyword>
<evidence type="ECO:0000256" key="5">
    <source>
        <dbReference type="ARBA" id="ARBA00022741"/>
    </source>
</evidence>
<dbReference type="SMART" id="SM00072">
    <property type="entry name" value="GuKc"/>
    <property type="match status" value="1"/>
</dbReference>
<evidence type="ECO:0000256" key="6">
    <source>
        <dbReference type="ARBA" id="ARBA00022777"/>
    </source>
</evidence>
<comment type="catalytic activity">
    <reaction evidence="9">
        <text>GMP + ATP = GDP + ADP</text>
        <dbReference type="Rhea" id="RHEA:20780"/>
        <dbReference type="ChEBI" id="CHEBI:30616"/>
        <dbReference type="ChEBI" id="CHEBI:58115"/>
        <dbReference type="ChEBI" id="CHEBI:58189"/>
        <dbReference type="ChEBI" id="CHEBI:456216"/>
        <dbReference type="EC" id="2.7.4.8"/>
    </reaction>
</comment>
<name>A0ABR7CQB9_9BACT</name>
<gene>
    <name evidence="9 11" type="primary">gmk</name>
    <name evidence="11" type="ORF">H8S08_10290</name>
</gene>
<comment type="subcellular location">
    <subcellularLocation>
        <location evidence="9">Cytoplasm</location>
    </subcellularLocation>
</comment>
<dbReference type="PANTHER" id="PTHR23117:SF13">
    <property type="entry name" value="GUANYLATE KINASE"/>
    <property type="match status" value="1"/>
</dbReference>
<keyword evidence="9" id="KW-0963">Cytoplasm</keyword>
<dbReference type="PANTHER" id="PTHR23117">
    <property type="entry name" value="GUANYLATE KINASE-RELATED"/>
    <property type="match status" value="1"/>
</dbReference>
<dbReference type="HAMAP" id="MF_00328">
    <property type="entry name" value="Guanylate_kinase"/>
    <property type="match status" value="1"/>
</dbReference>
<dbReference type="GO" id="GO:0004385">
    <property type="term" value="F:GMP kinase activity"/>
    <property type="evidence" value="ECO:0007669"/>
    <property type="project" value="UniProtKB-EC"/>
</dbReference>
<dbReference type="NCBIfam" id="TIGR03263">
    <property type="entry name" value="guanyl_kin"/>
    <property type="match status" value="1"/>
</dbReference>
<dbReference type="InterPro" id="IPR027417">
    <property type="entry name" value="P-loop_NTPase"/>
</dbReference>
<dbReference type="CDD" id="cd00071">
    <property type="entry name" value="GMPK"/>
    <property type="match status" value="1"/>
</dbReference>
<protein>
    <recommendedName>
        <fullName evidence="3 9">Guanylate kinase</fullName>
        <ecNumber evidence="2 9">2.7.4.8</ecNumber>
    </recommendedName>
    <alternativeName>
        <fullName evidence="8 9">GMP kinase</fullName>
    </alternativeName>
</protein>